<feature type="domain" description="Peptidase M16 N-terminal" evidence="9">
    <location>
        <begin position="128"/>
        <end position="262"/>
    </location>
</feature>
<dbReference type="PROSITE" id="PS00143">
    <property type="entry name" value="INSULINASE"/>
    <property type="match status" value="1"/>
</dbReference>
<proteinExistence type="inferred from homology"/>
<evidence type="ECO:0000256" key="8">
    <source>
        <dbReference type="SAM" id="MobiDB-lite"/>
    </source>
</evidence>
<keyword evidence="14" id="KW-1185">Reference proteome</keyword>
<dbReference type="Pfam" id="PF16187">
    <property type="entry name" value="Peptidase_M16_M"/>
    <property type="match status" value="1"/>
</dbReference>
<feature type="domain" description="Peptidase M16 middle/third" evidence="11">
    <location>
        <begin position="579"/>
        <end position="739"/>
    </location>
</feature>
<protein>
    <submittedName>
        <fullName evidence="13">A-factor processing enzyme</fullName>
    </submittedName>
</protein>
<dbReference type="GO" id="GO:0046872">
    <property type="term" value="F:metal ion binding"/>
    <property type="evidence" value="ECO:0007669"/>
    <property type="project" value="UniProtKB-KW"/>
</dbReference>
<evidence type="ECO:0000259" key="10">
    <source>
        <dbReference type="Pfam" id="PF05193"/>
    </source>
</evidence>
<evidence type="ECO:0000256" key="4">
    <source>
        <dbReference type="ARBA" id="ARBA00022801"/>
    </source>
</evidence>
<organism evidence="13 14">
    <name type="scientific">Dioszegia hungarica</name>
    <dbReference type="NCBI Taxonomy" id="4972"/>
    <lineage>
        <taxon>Eukaryota</taxon>
        <taxon>Fungi</taxon>
        <taxon>Dikarya</taxon>
        <taxon>Basidiomycota</taxon>
        <taxon>Agaricomycotina</taxon>
        <taxon>Tremellomycetes</taxon>
        <taxon>Tremellales</taxon>
        <taxon>Bulleribasidiaceae</taxon>
        <taxon>Dioszegia</taxon>
    </lineage>
</organism>
<dbReference type="AlphaFoldDB" id="A0AA38LWJ2"/>
<dbReference type="SUPFAM" id="SSF63411">
    <property type="entry name" value="LuxS/MPP-like metallohydrolase"/>
    <property type="match status" value="4"/>
</dbReference>
<dbReference type="GO" id="GO:0051603">
    <property type="term" value="P:proteolysis involved in protein catabolic process"/>
    <property type="evidence" value="ECO:0007669"/>
    <property type="project" value="TreeGrafter"/>
</dbReference>
<dbReference type="FunFam" id="3.30.830.10:FF:000003">
    <property type="entry name" value="Insulin-degrading enzyme"/>
    <property type="match status" value="1"/>
</dbReference>
<feature type="domain" description="Peptidase M16 C-terminal" evidence="10">
    <location>
        <begin position="291"/>
        <end position="478"/>
    </location>
</feature>
<dbReference type="InterPro" id="IPR007863">
    <property type="entry name" value="Peptidase_M16_C"/>
</dbReference>
<dbReference type="Gene3D" id="3.30.830.10">
    <property type="entry name" value="Metalloenzyme, LuxS/M16 peptidase-like"/>
    <property type="match status" value="4"/>
</dbReference>
<name>A0AA38LWJ2_9TREE</name>
<evidence type="ECO:0000256" key="5">
    <source>
        <dbReference type="ARBA" id="ARBA00022833"/>
    </source>
</evidence>
<evidence type="ECO:0000256" key="3">
    <source>
        <dbReference type="ARBA" id="ARBA00022723"/>
    </source>
</evidence>
<feature type="region of interest" description="Disordered" evidence="8">
    <location>
        <begin position="18"/>
        <end position="51"/>
    </location>
</feature>
<accession>A0AA38LWJ2</accession>
<keyword evidence="4" id="KW-0378">Hydrolase</keyword>
<dbReference type="GO" id="GO:0004222">
    <property type="term" value="F:metalloendopeptidase activity"/>
    <property type="evidence" value="ECO:0007669"/>
    <property type="project" value="InterPro"/>
</dbReference>
<evidence type="ECO:0000313" key="13">
    <source>
        <dbReference type="EMBL" id="KAI9638832.1"/>
    </source>
</evidence>
<keyword evidence="6" id="KW-0482">Metalloprotease</keyword>
<feature type="compositionally biased region" description="Low complexity" evidence="8">
    <location>
        <begin position="18"/>
        <end position="33"/>
    </location>
</feature>
<dbReference type="InterPro" id="IPR032632">
    <property type="entry name" value="Peptidase_M16_M"/>
</dbReference>
<keyword evidence="2" id="KW-0645">Protease</keyword>
<dbReference type="InterPro" id="IPR011765">
    <property type="entry name" value="Pept_M16_N"/>
</dbReference>
<evidence type="ECO:0000256" key="2">
    <source>
        <dbReference type="ARBA" id="ARBA00022670"/>
    </source>
</evidence>
<dbReference type="InterPro" id="IPR054734">
    <property type="entry name" value="PqqF-like_C_4"/>
</dbReference>
<evidence type="ECO:0000256" key="7">
    <source>
        <dbReference type="RuleBase" id="RU004447"/>
    </source>
</evidence>
<evidence type="ECO:0000256" key="1">
    <source>
        <dbReference type="ARBA" id="ARBA00007261"/>
    </source>
</evidence>
<dbReference type="PANTHER" id="PTHR43690:SF18">
    <property type="entry name" value="INSULIN-DEGRADING ENZYME-RELATED"/>
    <property type="match status" value="1"/>
</dbReference>
<evidence type="ECO:0000259" key="9">
    <source>
        <dbReference type="Pfam" id="PF00675"/>
    </source>
</evidence>
<dbReference type="PANTHER" id="PTHR43690">
    <property type="entry name" value="NARDILYSIN"/>
    <property type="match status" value="1"/>
</dbReference>
<dbReference type="GO" id="GO:0005739">
    <property type="term" value="C:mitochondrion"/>
    <property type="evidence" value="ECO:0007669"/>
    <property type="project" value="TreeGrafter"/>
</dbReference>
<feature type="domain" description="Coenzyme PQQ synthesis protein F-like C-terminal lobe" evidence="12">
    <location>
        <begin position="845"/>
        <end position="942"/>
    </location>
</feature>
<reference evidence="13" key="1">
    <citation type="journal article" date="2022" name="G3 (Bethesda)">
        <title>High quality genome of the basidiomycete yeast Dioszegia hungarica PDD-24b-2 isolated from cloud water.</title>
        <authorList>
            <person name="Jarrige D."/>
            <person name="Haridas S."/>
            <person name="Bleykasten-Grosshans C."/>
            <person name="Joly M."/>
            <person name="Nadalig T."/>
            <person name="Sancelme M."/>
            <person name="Vuilleumier S."/>
            <person name="Grigoriev I.V."/>
            <person name="Amato P."/>
            <person name="Bringel F."/>
        </authorList>
    </citation>
    <scope>NUCLEOTIDE SEQUENCE</scope>
    <source>
        <strain evidence="13">PDD-24b-2</strain>
    </source>
</reference>
<evidence type="ECO:0000313" key="14">
    <source>
        <dbReference type="Proteomes" id="UP001164286"/>
    </source>
</evidence>
<evidence type="ECO:0000259" key="11">
    <source>
        <dbReference type="Pfam" id="PF16187"/>
    </source>
</evidence>
<dbReference type="Proteomes" id="UP001164286">
    <property type="component" value="Unassembled WGS sequence"/>
</dbReference>
<dbReference type="InterPro" id="IPR001431">
    <property type="entry name" value="Pept_M16_Zn_BS"/>
</dbReference>
<comment type="caution">
    <text evidence="13">The sequence shown here is derived from an EMBL/GenBank/DDBJ whole genome shotgun (WGS) entry which is preliminary data.</text>
</comment>
<dbReference type="Pfam" id="PF05193">
    <property type="entry name" value="Peptidase_M16_C"/>
    <property type="match status" value="1"/>
</dbReference>
<dbReference type="FunFam" id="3.30.830.10:FF:000005">
    <property type="entry name" value="nardilysin isoform X1"/>
    <property type="match status" value="1"/>
</dbReference>
<dbReference type="FunFam" id="3.30.830.10:FF:000004">
    <property type="entry name" value="Putative insulin-degrading enzyme"/>
    <property type="match status" value="1"/>
</dbReference>
<dbReference type="GO" id="GO:0005829">
    <property type="term" value="C:cytosol"/>
    <property type="evidence" value="ECO:0007669"/>
    <property type="project" value="TreeGrafter"/>
</dbReference>
<dbReference type="Pfam" id="PF00675">
    <property type="entry name" value="Peptidase_M16"/>
    <property type="match status" value="1"/>
</dbReference>
<dbReference type="Pfam" id="PF22456">
    <property type="entry name" value="PqqF-like_C_4"/>
    <property type="match status" value="1"/>
</dbReference>
<dbReference type="InterPro" id="IPR050626">
    <property type="entry name" value="Peptidase_M16"/>
</dbReference>
<keyword evidence="5" id="KW-0862">Zinc</keyword>
<keyword evidence="3" id="KW-0479">Metal-binding</keyword>
<dbReference type="GO" id="GO:0043171">
    <property type="term" value="P:peptide catabolic process"/>
    <property type="evidence" value="ECO:0007669"/>
    <property type="project" value="TreeGrafter"/>
</dbReference>
<evidence type="ECO:0000259" key="12">
    <source>
        <dbReference type="Pfam" id="PF22456"/>
    </source>
</evidence>
<evidence type="ECO:0000256" key="6">
    <source>
        <dbReference type="ARBA" id="ARBA00023049"/>
    </source>
</evidence>
<dbReference type="InterPro" id="IPR011249">
    <property type="entry name" value="Metalloenz_LuxS/M16"/>
</dbReference>
<dbReference type="GeneID" id="77728467"/>
<gene>
    <name evidence="13" type="ORF">MKK02DRAFT_35780</name>
</gene>
<dbReference type="RefSeq" id="XP_052948609.1">
    <property type="nucleotide sequence ID" value="XM_053089262.1"/>
</dbReference>
<comment type="similarity">
    <text evidence="1 7">Belongs to the peptidase M16 family.</text>
</comment>
<sequence>MIPRIRHSLPIRNLTRTRISPTSRFPPSRSTSSLIRPAQPRSVLPGSTTAGAPAPIRSLYRNLATAVEIPNPSAPLFPPIHLPASPLMSNPFPPVPAIPKADGPVNLHLPPTDDRVHKYFTLPNGMEVIVVSDPKADKAAAAMDVGVGHLSDPADLPGCAHFCEHLLFMGTKTFPSENEYSAYLSKNNGHSNAWTAMTSTTYFFDVGADALEGALDRFSGFFYEPLFNEDCTEREIKAVDSEHKKNLQNDMWRFFQMEKHVFREDHPYHKFGTGNYETLWSRPKADGRDPRQQLIEWWKKYYCARRMKLAVNGKEDVETLEKWVRERFERVEVRSEGSPPVGVEGVRIAFDESPMGPEQMGVITFARPVKDNRGLEITFPFPDLTHLYKSKPTNYITHFLGHEGKGSVLSYLKSKGWTNYLRAGMAHGVAGFDFFKVTVDLTPEGLQHWNDVALVIFKYISLLRSAPPSSLIFEDLKQMAEISFRFAEKHKPDMYCVELTAGMQDPVPRDRIISAKWLIEEYNQEELESTLLYLDPRKAAIGVTSRELPKGVEGTFDLKEPIYGTEHKRVRVSDEFMKEPALRPELLRNTPLSRLWYKRDDTFWLPKANIDAKLTSPLFTTSPRNAVLTSLLCEVFTDAGTEDVYDAELAELYFRVYAGGDYIGITTRGFSDKLSVLSERMLGKLVKLEIDPERFREIIDQLKLMWENFKLGEPYRQAGFWDSYATSEVAWTQAERLAELDHISPADVQAFAKEVFQRTYIETLVHGNTTPEGAKSMQDMIESTLSPRPITETEKNGHRSLIVPVGNHVLSLPHPNPAEVSNAIIYHVHIGDPDNQALRTRLNMFDQIVHEPAFDQLRTKEQLGYIVQTSVSSRVGSLGWKVLIQSERDPVYLETRVDSFLAQAKVLLEGLSEEEFDRHRSSLIAKREERPKNLGEESKRYWARVADKTYEFGRRQAEIEELRKTTKADVISLLTDLIAPTSPTRSKLSTHLKSTYSGVKFDMASAQPLVAGFMKHNVAVDQSAMGALMASAPDLQKVKDFALAAVDKAAGLAEAAGMELREMIGGLKGKEATASTGADGAGEDKLDEKTVWIRNQEELLSFKAGLRGSKAQMPVEPIEVGSAKL</sequence>
<dbReference type="EMBL" id="JAKWFO010000002">
    <property type="protein sequence ID" value="KAI9638832.1"/>
    <property type="molecule type" value="Genomic_DNA"/>
</dbReference>